<dbReference type="InterPro" id="IPR013320">
    <property type="entry name" value="ConA-like_dom_sf"/>
</dbReference>
<evidence type="ECO:0000313" key="5">
    <source>
        <dbReference type="Proteomes" id="UP001597375"/>
    </source>
</evidence>
<evidence type="ECO:0000259" key="3">
    <source>
        <dbReference type="PROSITE" id="PS51762"/>
    </source>
</evidence>
<gene>
    <name evidence="4" type="ORF">ACFSSA_12980</name>
</gene>
<accession>A0ABW5DDY4</accession>
<sequence length="408" mass="45719">MKTTLLILASTTLVSQLASAIPPLPPEGKRWVRNEKFSDEFNGTELDSSKWFDHHPNWTGRPPGIFLASQVSLGDGFMKIQSKKLEEKMTVRGVDYDIAGGAVVSKTTDAHFGYYECRFKAAATTMSTTFWLSTRKQYPVPGSEGDKFGQELDIQECIGREGDFKGKYFASGMNSNGHFWYNPKGGETQDLRATEAKVKTEKLASEAFNTYGGWWKDARTASFYLNDGEPKDMVFYDKILDEPFPHPMGLNMVSETYPFPWIELPGKEELNDPERNTCYYDWVRSYILVDADAPTPEGVELVPLYEEEIDLSDAFDSHEPVKNIIIPFSYKANQDRNIELQIRDSEGKVIGESNFKALTGYANTSKTIELKDAPKSGSYTVTATLSALDSDDAKPLASDEIKTLKLGK</sequence>
<dbReference type="RefSeq" id="WP_386820904.1">
    <property type="nucleotide sequence ID" value="NZ_JBHUIT010000031.1"/>
</dbReference>
<dbReference type="InterPro" id="IPR000757">
    <property type="entry name" value="Beta-glucanase-like"/>
</dbReference>
<comment type="caution">
    <text evidence="4">The sequence shown here is derived from an EMBL/GenBank/DDBJ whole genome shotgun (WGS) entry which is preliminary data.</text>
</comment>
<evidence type="ECO:0000313" key="4">
    <source>
        <dbReference type="EMBL" id="MFD2257590.1"/>
    </source>
</evidence>
<dbReference type="Gene3D" id="2.60.120.200">
    <property type="match status" value="1"/>
</dbReference>
<protein>
    <submittedName>
        <fullName evidence="4">Beta-porphyranase D</fullName>
    </submittedName>
</protein>
<evidence type="ECO:0000256" key="2">
    <source>
        <dbReference type="SAM" id="SignalP"/>
    </source>
</evidence>
<feature type="signal peptide" evidence="2">
    <location>
        <begin position="1"/>
        <end position="20"/>
    </location>
</feature>
<dbReference type="PROSITE" id="PS51762">
    <property type="entry name" value="GH16_2"/>
    <property type="match status" value="1"/>
</dbReference>
<keyword evidence="5" id="KW-1185">Reference proteome</keyword>
<feature type="chain" id="PRO_5046873431" evidence="2">
    <location>
        <begin position="21"/>
        <end position="408"/>
    </location>
</feature>
<keyword evidence="2" id="KW-0732">Signal</keyword>
<dbReference type="EMBL" id="JBHUIT010000031">
    <property type="protein sequence ID" value="MFD2257590.1"/>
    <property type="molecule type" value="Genomic_DNA"/>
</dbReference>
<reference evidence="5" key="1">
    <citation type="journal article" date="2019" name="Int. J. Syst. Evol. Microbiol.">
        <title>The Global Catalogue of Microorganisms (GCM) 10K type strain sequencing project: providing services to taxonomists for standard genome sequencing and annotation.</title>
        <authorList>
            <consortium name="The Broad Institute Genomics Platform"/>
            <consortium name="The Broad Institute Genome Sequencing Center for Infectious Disease"/>
            <person name="Wu L."/>
            <person name="Ma J."/>
        </authorList>
    </citation>
    <scope>NUCLEOTIDE SEQUENCE [LARGE SCALE GENOMIC DNA]</scope>
    <source>
        <strain evidence="5">CGMCC 4.7106</strain>
    </source>
</reference>
<name>A0ABW5DDY4_9BACT</name>
<feature type="domain" description="GH16" evidence="3">
    <location>
        <begin position="17"/>
        <end position="291"/>
    </location>
</feature>
<dbReference type="Proteomes" id="UP001597375">
    <property type="component" value="Unassembled WGS sequence"/>
</dbReference>
<proteinExistence type="inferred from homology"/>
<dbReference type="SUPFAM" id="SSF49899">
    <property type="entry name" value="Concanavalin A-like lectins/glucanases"/>
    <property type="match status" value="1"/>
</dbReference>
<comment type="similarity">
    <text evidence="1">Belongs to the glycosyl hydrolase 16 family.</text>
</comment>
<evidence type="ECO:0000256" key="1">
    <source>
        <dbReference type="ARBA" id="ARBA00006865"/>
    </source>
</evidence>
<organism evidence="4 5">
    <name type="scientific">Luteolibacter algae</name>
    <dbReference type="NCBI Taxonomy" id="454151"/>
    <lineage>
        <taxon>Bacteria</taxon>
        <taxon>Pseudomonadati</taxon>
        <taxon>Verrucomicrobiota</taxon>
        <taxon>Verrucomicrobiia</taxon>
        <taxon>Verrucomicrobiales</taxon>
        <taxon>Verrucomicrobiaceae</taxon>
        <taxon>Luteolibacter</taxon>
    </lineage>
</organism>